<feature type="region of interest" description="Disordered" evidence="1">
    <location>
        <begin position="71"/>
        <end position="94"/>
    </location>
</feature>
<proteinExistence type="predicted"/>
<evidence type="ECO:0000313" key="3">
    <source>
        <dbReference type="RefSeq" id="XP_036676724.1"/>
    </source>
</evidence>
<sequence length="94" mass="10192">MCLILPLDCCGCFSPRSCQRQKQEQQEQHLQHQAKNYHSSIQLNELSSVCQVTTSQPSLSSLSPSLMALPHTITHHPAGGTPGGSPPLTRGQES</sequence>
<dbReference type="Proteomes" id="UP001652628">
    <property type="component" value="Chromosome X"/>
</dbReference>
<keyword evidence="2" id="KW-1185">Reference proteome</keyword>
<gene>
    <name evidence="3" type="primary">LOC118878340</name>
</gene>
<dbReference type="GeneID" id="118878340"/>
<organism evidence="2 3">
    <name type="scientific">Drosophila suzukii</name>
    <name type="common">Spotted-wing drosophila fruit fly</name>
    <dbReference type="NCBI Taxonomy" id="28584"/>
    <lineage>
        <taxon>Eukaryota</taxon>
        <taxon>Metazoa</taxon>
        <taxon>Ecdysozoa</taxon>
        <taxon>Arthropoda</taxon>
        <taxon>Hexapoda</taxon>
        <taxon>Insecta</taxon>
        <taxon>Pterygota</taxon>
        <taxon>Neoptera</taxon>
        <taxon>Endopterygota</taxon>
        <taxon>Diptera</taxon>
        <taxon>Brachycera</taxon>
        <taxon>Muscomorpha</taxon>
        <taxon>Ephydroidea</taxon>
        <taxon>Drosophilidae</taxon>
        <taxon>Drosophila</taxon>
        <taxon>Sophophora</taxon>
    </lineage>
</organism>
<reference evidence="3" key="1">
    <citation type="submission" date="2025-08" db="UniProtKB">
        <authorList>
            <consortium name="RefSeq"/>
        </authorList>
    </citation>
    <scope>IDENTIFICATION</scope>
</reference>
<dbReference type="AlphaFoldDB" id="A0AB40ADX7"/>
<dbReference type="RefSeq" id="XP_036676724.1">
    <property type="nucleotide sequence ID" value="XM_036820829.3"/>
</dbReference>
<evidence type="ECO:0000256" key="1">
    <source>
        <dbReference type="SAM" id="MobiDB-lite"/>
    </source>
</evidence>
<name>A0AB40ADX7_DROSZ</name>
<evidence type="ECO:0000313" key="2">
    <source>
        <dbReference type="Proteomes" id="UP001652628"/>
    </source>
</evidence>
<accession>A0AB40ADX7</accession>
<protein>
    <submittedName>
        <fullName evidence="3">Uncharacterized protein</fullName>
    </submittedName>
</protein>